<dbReference type="InterPro" id="IPR036412">
    <property type="entry name" value="HAD-like_sf"/>
</dbReference>
<dbReference type="InterPro" id="IPR006439">
    <property type="entry name" value="HAD-SF_hydro_IA"/>
</dbReference>
<proteinExistence type="inferred from homology"/>
<sequence length="234" mass="24307">MTGQIKGLLFDKDGTLLDFNATWGQWAAGFLGELAAGDAALVTRMGDAIGYDVAAGMFHPSSPVIAGTSDVAIDLLLPFLPHWERAALLEHGNAAAARAPLVAPCPLSALFDEFDTRGLAVGVATNDAESSAIAHVRALGLEGRFARVLGFDSGYGGKPAPEMLWAFSRHCGLEPAQVAMIGDSTHDLHAGRAAGMVCVGVLTGPATREELTPHADVVLNSVADLPDWLDGHTG</sequence>
<evidence type="ECO:0000256" key="1">
    <source>
        <dbReference type="ARBA" id="ARBA00000830"/>
    </source>
</evidence>
<dbReference type="Pfam" id="PF00702">
    <property type="entry name" value="Hydrolase"/>
    <property type="match status" value="1"/>
</dbReference>
<reference evidence="6" key="1">
    <citation type="submission" date="2016-10" db="EMBL/GenBank/DDBJ databases">
        <authorList>
            <person name="Varghese N."/>
            <person name="Submissions S."/>
        </authorList>
    </citation>
    <scope>NUCLEOTIDE SEQUENCE [LARGE SCALE GENOMIC DNA]</scope>
    <source>
        <strain evidence="6">DSM 26922</strain>
    </source>
</reference>
<dbReference type="SUPFAM" id="SSF56784">
    <property type="entry name" value="HAD-like"/>
    <property type="match status" value="1"/>
</dbReference>
<evidence type="ECO:0000256" key="4">
    <source>
        <dbReference type="ARBA" id="ARBA00013078"/>
    </source>
</evidence>
<dbReference type="OrthoDB" id="9797743at2"/>
<dbReference type="GO" id="GO:0008967">
    <property type="term" value="F:phosphoglycolate phosphatase activity"/>
    <property type="evidence" value="ECO:0007669"/>
    <property type="project" value="UniProtKB-EC"/>
</dbReference>
<evidence type="ECO:0000313" key="5">
    <source>
        <dbReference type="EMBL" id="SDX11612.1"/>
    </source>
</evidence>
<dbReference type="PANTHER" id="PTHR43434">
    <property type="entry name" value="PHOSPHOGLYCOLATE PHOSPHATASE"/>
    <property type="match status" value="1"/>
</dbReference>
<name>A0A1H2Z2E8_9RHOB</name>
<comment type="pathway">
    <text evidence="2">Organic acid metabolism; glycolate biosynthesis; glycolate from 2-phosphoglycolate: step 1/1.</text>
</comment>
<comment type="similarity">
    <text evidence="3">Belongs to the HAD-like hydrolase superfamily. CbbY/CbbZ/Gph/YieH family.</text>
</comment>
<dbReference type="SFLD" id="SFLDS00003">
    <property type="entry name" value="Haloacid_Dehalogenase"/>
    <property type="match status" value="1"/>
</dbReference>
<dbReference type="SFLD" id="SFLDG01129">
    <property type="entry name" value="C1.5:_HAD__Beta-PGM__Phosphata"/>
    <property type="match status" value="1"/>
</dbReference>
<dbReference type="GO" id="GO:0006281">
    <property type="term" value="P:DNA repair"/>
    <property type="evidence" value="ECO:0007669"/>
    <property type="project" value="TreeGrafter"/>
</dbReference>
<dbReference type="InterPro" id="IPR050155">
    <property type="entry name" value="HAD-like_hydrolase_sf"/>
</dbReference>
<evidence type="ECO:0000256" key="2">
    <source>
        <dbReference type="ARBA" id="ARBA00004818"/>
    </source>
</evidence>
<keyword evidence="6" id="KW-1185">Reference proteome</keyword>
<dbReference type="Proteomes" id="UP000199441">
    <property type="component" value="Unassembled WGS sequence"/>
</dbReference>
<evidence type="ECO:0000313" key="6">
    <source>
        <dbReference type="Proteomes" id="UP000199441"/>
    </source>
</evidence>
<accession>A0A1H2Z2E8</accession>
<dbReference type="NCBIfam" id="TIGR01549">
    <property type="entry name" value="HAD-SF-IA-v1"/>
    <property type="match status" value="1"/>
</dbReference>
<dbReference type="EC" id="3.1.3.18" evidence="4"/>
<dbReference type="PANTHER" id="PTHR43434:SF1">
    <property type="entry name" value="PHOSPHOGLYCOLATE PHOSPHATASE"/>
    <property type="match status" value="1"/>
</dbReference>
<dbReference type="STRING" id="670155.SAMN04488001_2414"/>
<dbReference type="InterPro" id="IPR023214">
    <property type="entry name" value="HAD_sf"/>
</dbReference>
<protein>
    <recommendedName>
        <fullName evidence="4">phosphoglycolate phosphatase</fullName>
        <ecNumber evidence="4">3.1.3.18</ecNumber>
    </recommendedName>
</protein>
<comment type="catalytic activity">
    <reaction evidence="1">
        <text>2-phosphoglycolate + H2O = glycolate + phosphate</text>
        <dbReference type="Rhea" id="RHEA:14369"/>
        <dbReference type="ChEBI" id="CHEBI:15377"/>
        <dbReference type="ChEBI" id="CHEBI:29805"/>
        <dbReference type="ChEBI" id="CHEBI:43474"/>
        <dbReference type="ChEBI" id="CHEBI:58033"/>
        <dbReference type="EC" id="3.1.3.18"/>
    </reaction>
</comment>
<gene>
    <name evidence="5" type="ORF">SAMN04488001_2414</name>
</gene>
<dbReference type="CDD" id="cd01427">
    <property type="entry name" value="HAD_like"/>
    <property type="match status" value="1"/>
</dbReference>
<evidence type="ECO:0000256" key="3">
    <source>
        <dbReference type="ARBA" id="ARBA00006171"/>
    </source>
</evidence>
<dbReference type="RefSeq" id="WP_089947188.1">
    <property type="nucleotide sequence ID" value="NZ_FNOI01000004.1"/>
</dbReference>
<dbReference type="GO" id="GO:0005829">
    <property type="term" value="C:cytosol"/>
    <property type="evidence" value="ECO:0007669"/>
    <property type="project" value="TreeGrafter"/>
</dbReference>
<dbReference type="InterPro" id="IPR023198">
    <property type="entry name" value="PGP-like_dom2"/>
</dbReference>
<dbReference type="AlphaFoldDB" id="A0A1H2Z2E8"/>
<dbReference type="EMBL" id="FNOI01000004">
    <property type="protein sequence ID" value="SDX11612.1"/>
    <property type="molecule type" value="Genomic_DNA"/>
</dbReference>
<organism evidence="5 6">
    <name type="scientific">Litoreibacter albidus</name>
    <dbReference type="NCBI Taxonomy" id="670155"/>
    <lineage>
        <taxon>Bacteria</taxon>
        <taxon>Pseudomonadati</taxon>
        <taxon>Pseudomonadota</taxon>
        <taxon>Alphaproteobacteria</taxon>
        <taxon>Rhodobacterales</taxon>
        <taxon>Roseobacteraceae</taxon>
        <taxon>Litoreibacter</taxon>
    </lineage>
</organism>
<dbReference type="Gene3D" id="1.10.150.240">
    <property type="entry name" value="Putative phosphatase, domain 2"/>
    <property type="match status" value="1"/>
</dbReference>
<dbReference type="Gene3D" id="3.40.50.1000">
    <property type="entry name" value="HAD superfamily/HAD-like"/>
    <property type="match status" value="1"/>
</dbReference>